<evidence type="ECO:0000256" key="1">
    <source>
        <dbReference type="ARBA" id="ARBA00022723"/>
    </source>
</evidence>
<accession>A0ABX0Z992</accession>
<dbReference type="PANTHER" id="PTHR42988:SF2">
    <property type="entry name" value="CYCLIC NUCLEOTIDE PHOSPHODIESTERASE CBUA0032-RELATED"/>
    <property type="match status" value="1"/>
</dbReference>
<dbReference type="Proteomes" id="UP000783871">
    <property type="component" value="Unassembled WGS sequence"/>
</dbReference>
<keyword evidence="7" id="KW-1185">Reference proteome</keyword>
<evidence type="ECO:0000256" key="4">
    <source>
        <dbReference type="ARBA" id="ARBA00025742"/>
    </source>
</evidence>
<dbReference type="CDD" id="cd07402">
    <property type="entry name" value="MPP_GpdQ"/>
    <property type="match status" value="1"/>
</dbReference>
<dbReference type="InterPro" id="IPR029052">
    <property type="entry name" value="Metallo-depent_PP-like"/>
</dbReference>
<evidence type="ECO:0000259" key="5">
    <source>
        <dbReference type="Pfam" id="PF00149"/>
    </source>
</evidence>
<dbReference type="Gene3D" id="3.60.21.10">
    <property type="match status" value="1"/>
</dbReference>
<sequence length="243" mass="25437">MTVLAHFSDLHLDGSPERADRAGRVVSYLCALPGALDAVVITGDLAENGTAEEYAQLREVLKPLHDRFPVLMCPGNHDVTPVFAEHLAAPQSAAAHGGVQILLVDSSIPGEDDGLLSTSTLDWLDARLAAAPGTPAVVGFHHPPAALGIPFIDVIGLRNPAALATVLSRHPQVVAVLAGHAHAAVSTTFAGVPLLVAPGVVSTAALPWECASTWSYQDDWVSLMFHTHTPGGFTTHVRTISAR</sequence>
<evidence type="ECO:0000313" key="6">
    <source>
        <dbReference type="EMBL" id="NJP32580.1"/>
    </source>
</evidence>
<evidence type="ECO:0000256" key="3">
    <source>
        <dbReference type="ARBA" id="ARBA00023004"/>
    </source>
</evidence>
<dbReference type="EMBL" id="JAATEO010000010">
    <property type="protein sequence ID" value="NJP32580.1"/>
    <property type="molecule type" value="Genomic_DNA"/>
</dbReference>
<gene>
    <name evidence="6" type="ORF">HCJ94_11460</name>
</gene>
<protein>
    <submittedName>
        <fullName evidence="6">Phosphodiesterase</fullName>
    </submittedName>
</protein>
<keyword evidence="2" id="KW-0378">Hydrolase</keyword>
<dbReference type="SUPFAM" id="SSF56300">
    <property type="entry name" value="Metallo-dependent phosphatases"/>
    <property type="match status" value="1"/>
</dbReference>
<dbReference type="InterPro" id="IPR026575">
    <property type="entry name" value="GpdQ/CpdA-like"/>
</dbReference>
<feature type="domain" description="Calcineurin-like phosphoesterase" evidence="5">
    <location>
        <begin position="4"/>
        <end position="183"/>
    </location>
</feature>
<organism evidence="6 7">
    <name type="scientific">Micromonospora thermarum</name>
    <dbReference type="NCBI Taxonomy" id="2720024"/>
    <lineage>
        <taxon>Bacteria</taxon>
        <taxon>Bacillati</taxon>
        <taxon>Actinomycetota</taxon>
        <taxon>Actinomycetes</taxon>
        <taxon>Micromonosporales</taxon>
        <taxon>Micromonosporaceae</taxon>
        <taxon>Micromonospora</taxon>
    </lineage>
</organism>
<evidence type="ECO:0000256" key="2">
    <source>
        <dbReference type="ARBA" id="ARBA00022801"/>
    </source>
</evidence>
<name>A0ABX0Z992_9ACTN</name>
<comment type="caution">
    <text evidence="6">The sequence shown here is derived from an EMBL/GenBank/DDBJ whole genome shotgun (WGS) entry which is preliminary data.</text>
</comment>
<dbReference type="InterPro" id="IPR004843">
    <property type="entry name" value="Calcineurin-like_PHP"/>
</dbReference>
<dbReference type="InterPro" id="IPR050884">
    <property type="entry name" value="CNP_phosphodiesterase-III"/>
</dbReference>
<evidence type="ECO:0000313" key="7">
    <source>
        <dbReference type="Proteomes" id="UP000783871"/>
    </source>
</evidence>
<comment type="similarity">
    <text evidence="4">Belongs to the cyclic nucleotide phosphodiesterase class-III family.</text>
</comment>
<dbReference type="PANTHER" id="PTHR42988">
    <property type="entry name" value="PHOSPHOHYDROLASE"/>
    <property type="match status" value="1"/>
</dbReference>
<reference evidence="6 7" key="1">
    <citation type="submission" date="2020-03" db="EMBL/GenBank/DDBJ databases">
        <title>WGS of actinomycetes isolated from Thailand.</title>
        <authorList>
            <person name="Thawai C."/>
        </authorList>
    </citation>
    <scope>NUCLEOTIDE SEQUENCE [LARGE SCALE GENOMIC DNA]</scope>
    <source>
        <strain evidence="6 7">HSS6-12</strain>
    </source>
</reference>
<keyword evidence="3" id="KW-0408">Iron</keyword>
<proteinExistence type="inferred from homology"/>
<keyword evidence="1" id="KW-0479">Metal-binding</keyword>
<dbReference type="Pfam" id="PF00149">
    <property type="entry name" value="Metallophos"/>
    <property type="match status" value="1"/>
</dbReference>
<dbReference type="RefSeq" id="WP_168000969.1">
    <property type="nucleotide sequence ID" value="NZ_JAATEO010000010.1"/>
</dbReference>